<proteinExistence type="predicted"/>
<accession>A0A418PNU2</accession>
<name>A0A418PNU2_9BACT</name>
<dbReference type="Pfam" id="PF12697">
    <property type="entry name" value="Abhydrolase_6"/>
    <property type="match status" value="1"/>
</dbReference>
<dbReference type="AlphaFoldDB" id="A0A418PNU2"/>
<dbReference type="EMBL" id="QXML01000009">
    <property type="protein sequence ID" value="RIW13341.1"/>
    <property type="molecule type" value="Genomic_DNA"/>
</dbReference>
<feature type="domain" description="AB hydrolase-1" evidence="1">
    <location>
        <begin position="34"/>
        <end position="276"/>
    </location>
</feature>
<sequence>MKKFILFTLLILSNLSQLYSQELNVKVSGKGPKIIFIPGLASSGEVWDQAVTQLSKNYECHVITLPGFGTNPPTEIQDGFFKTMEGLISDYIVTQNEQVTLIGHSLGGFISLKLSRSHPKQIKRTIIVDSYPFYSAALNPSATEESMAGMATQAKEMMISQSEEQYQTQQKMTMAMMTTSSEKIPILVDWSMQSDRATIAQAFYELMTSDFRDELADVNTPILVLGAWASGKDYGMTEESVKQAFSNQYKLAKNVQIRMAPTAYHFIMWDNPDWFLENVTEFLK</sequence>
<dbReference type="RefSeq" id="WP_119478927.1">
    <property type="nucleotide sequence ID" value="NZ_QXML01000009.1"/>
</dbReference>
<comment type="caution">
    <text evidence="2">The sequence shown here is derived from an EMBL/GenBank/DDBJ whole genome shotgun (WGS) entry which is preliminary data.</text>
</comment>
<gene>
    <name evidence="2" type="ORF">D0X99_16320</name>
</gene>
<dbReference type="PANTHER" id="PTHR43798">
    <property type="entry name" value="MONOACYLGLYCEROL LIPASE"/>
    <property type="match status" value="1"/>
</dbReference>
<evidence type="ECO:0000313" key="2">
    <source>
        <dbReference type="EMBL" id="RIW13341.1"/>
    </source>
</evidence>
<dbReference type="Gene3D" id="3.40.50.1820">
    <property type="entry name" value="alpha/beta hydrolase"/>
    <property type="match status" value="1"/>
</dbReference>
<dbReference type="InterPro" id="IPR029058">
    <property type="entry name" value="AB_hydrolase_fold"/>
</dbReference>
<evidence type="ECO:0000313" key="3">
    <source>
        <dbReference type="Proteomes" id="UP000283522"/>
    </source>
</evidence>
<protein>
    <submittedName>
        <fullName evidence="2">Alpha/beta hydrolase</fullName>
    </submittedName>
</protein>
<keyword evidence="3" id="KW-1185">Reference proteome</keyword>
<dbReference type="OrthoDB" id="7172093at2"/>
<organism evidence="2 3">
    <name type="scientific">Algoriphagus lacus</name>
    <dbReference type="NCBI Taxonomy" id="2056311"/>
    <lineage>
        <taxon>Bacteria</taxon>
        <taxon>Pseudomonadati</taxon>
        <taxon>Bacteroidota</taxon>
        <taxon>Cytophagia</taxon>
        <taxon>Cytophagales</taxon>
        <taxon>Cyclobacteriaceae</taxon>
        <taxon>Algoriphagus</taxon>
    </lineage>
</organism>
<keyword evidence="2" id="KW-0378">Hydrolase</keyword>
<dbReference type="InterPro" id="IPR000073">
    <property type="entry name" value="AB_hydrolase_1"/>
</dbReference>
<reference evidence="2 3" key="1">
    <citation type="submission" date="2018-09" db="EMBL/GenBank/DDBJ databases">
        <authorList>
            <person name="Wang X."/>
            <person name="Du Z."/>
        </authorList>
    </citation>
    <scope>NUCLEOTIDE SEQUENCE [LARGE SCALE GENOMIC DNA]</scope>
    <source>
        <strain evidence="2 3">N3</strain>
    </source>
</reference>
<evidence type="ECO:0000259" key="1">
    <source>
        <dbReference type="Pfam" id="PF12697"/>
    </source>
</evidence>
<dbReference type="Proteomes" id="UP000283522">
    <property type="component" value="Unassembled WGS sequence"/>
</dbReference>
<dbReference type="InterPro" id="IPR050266">
    <property type="entry name" value="AB_hydrolase_sf"/>
</dbReference>
<dbReference type="GO" id="GO:0016787">
    <property type="term" value="F:hydrolase activity"/>
    <property type="evidence" value="ECO:0007669"/>
    <property type="project" value="UniProtKB-KW"/>
</dbReference>
<dbReference type="SUPFAM" id="SSF53474">
    <property type="entry name" value="alpha/beta-Hydrolases"/>
    <property type="match status" value="1"/>
</dbReference>